<accession>A0A0S4KHR6</accession>
<name>A0A0S4KHR6_BODSA</name>
<gene>
    <name evidence="1" type="ORF">BSAL_33320</name>
</gene>
<evidence type="ECO:0000313" key="2">
    <source>
        <dbReference type="Proteomes" id="UP000051952"/>
    </source>
</evidence>
<dbReference type="AlphaFoldDB" id="A0A0S4KHR6"/>
<evidence type="ECO:0000313" key="1">
    <source>
        <dbReference type="EMBL" id="CUI15228.1"/>
    </source>
</evidence>
<dbReference type="Proteomes" id="UP000051952">
    <property type="component" value="Unassembled WGS sequence"/>
</dbReference>
<dbReference type="EMBL" id="CYKH01001954">
    <property type="protein sequence ID" value="CUI15228.1"/>
    <property type="molecule type" value="Genomic_DNA"/>
</dbReference>
<dbReference type="VEuPathDB" id="TriTrypDB:BSAL_33320"/>
<protein>
    <submittedName>
        <fullName evidence="1">Uncharacterized protein</fullName>
    </submittedName>
</protein>
<organism evidence="1 2">
    <name type="scientific">Bodo saltans</name>
    <name type="common">Flagellated protozoan</name>
    <dbReference type="NCBI Taxonomy" id="75058"/>
    <lineage>
        <taxon>Eukaryota</taxon>
        <taxon>Discoba</taxon>
        <taxon>Euglenozoa</taxon>
        <taxon>Kinetoplastea</taxon>
        <taxon>Metakinetoplastina</taxon>
        <taxon>Eubodonida</taxon>
        <taxon>Bodonidae</taxon>
        <taxon>Bodo</taxon>
    </lineage>
</organism>
<keyword evidence="2" id="KW-1185">Reference proteome</keyword>
<proteinExistence type="predicted"/>
<sequence>MTMSQNELRVLDHWRGVIGARSGDLTVSFEESVDLKYLEINSLEGPMTDGILSCPIANDWEPVIVIGQLENRWAGTFIVPRLPADVYRVLESPSTLILVEESKANLPFYRIENNRLVESVTVACLVSFSVRDLCPSVICEFCNRGAQRCKCSPPDRQSHLKDHAIQMLEAKLRLQGEICVAPIVPPLPLERVKSRSDCEAAVETHDALNDSFEDISACAVDHNKPILYCTCSVQ</sequence>
<reference evidence="2" key="1">
    <citation type="submission" date="2015-09" db="EMBL/GenBank/DDBJ databases">
        <authorList>
            <consortium name="Pathogen Informatics"/>
        </authorList>
    </citation>
    <scope>NUCLEOTIDE SEQUENCE [LARGE SCALE GENOMIC DNA]</scope>
    <source>
        <strain evidence="2">Lake Konstanz</strain>
    </source>
</reference>